<proteinExistence type="predicted"/>
<evidence type="ECO:0000313" key="2">
    <source>
        <dbReference type="Proteomes" id="UP001160148"/>
    </source>
</evidence>
<comment type="caution">
    <text evidence="1">The sequence shown here is derived from an EMBL/GenBank/DDBJ whole genome shotgun (WGS) entry which is preliminary data.</text>
</comment>
<sequence length="77" mass="8758">MIANNMKAYTIGKNLVKPAFKEIMRIMVGDEIDKIPMSNDTITRGINDIMSVDIKKHTVEMMRLSRFTLQVDDLTVG</sequence>
<protein>
    <submittedName>
        <fullName evidence="1">Uncharacterized protein</fullName>
    </submittedName>
</protein>
<dbReference type="AlphaFoldDB" id="A0AAV0WAW5"/>
<accession>A0AAV0WAW5</accession>
<dbReference type="EMBL" id="CARXXK010000002">
    <property type="protein sequence ID" value="CAI6352798.1"/>
    <property type="molecule type" value="Genomic_DNA"/>
</dbReference>
<organism evidence="1 2">
    <name type="scientific">Macrosiphum euphorbiae</name>
    <name type="common">potato aphid</name>
    <dbReference type="NCBI Taxonomy" id="13131"/>
    <lineage>
        <taxon>Eukaryota</taxon>
        <taxon>Metazoa</taxon>
        <taxon>Ecdysozoa</taxon>
        <taxon>Arthropoda</taxon>
        <taxon>Hexapoda</taxon>
        <taxon>Insecta</taxon>
        <taxon>Pterygota</taxon>
        <taxon>Neoptera</taxon>
        <taxon>Paraneoptera</taxon>
        <taxon>Hemiptera</taxon>
        <taxon>Sternorrhyncha</taxon>
        <taxon>Aphidomorpha</taxon>
        <taxon>Aphidoidea</taxon>
        <taxon>Aphididae</taxon>
        <taxon>Macrosiphini</taxon>
        <taxon>Macrosiphum</taxon>
    </lineage>
</organism>
<reference evidence="1 2" key="1">
    <citation type="submission" date="2023-01" db="EMBL/GenBank/DDBJ databases">
        <authorList>
            <person name="Whitehead M."/>
        </authorList>
    </citation>
    <scope>NUCLEOTIDE SEQUENCE [LARGE SCALE GENOMIC DNA]</scope>
</reference>
<keyword evidence="2" id="KW-1185">Reference proteome</keyword>
<gene>
    <name evidence="1" type="ORF">MEUPH1_LOCUS8997</name>
</gene>
<dbReference type="Proteomes" id="UP001160148">
    <property type="component" value="Unassembled WGS sequence"/>
</dbReference>
<evidence type="ECO:0000313" key="1">
    <source>
        <dbReference type="EMBL" id="CAI6352798.1"/>
    </source>
</evidence>
<name>A0AAV0WAW5_9HEMI</name>